<accession>A0A0B4S0B1</accession>
<evidence type="ECO:0008006" key="4">
    <source>
        <dbReference type="Google" id="ProtNLM"/>
    </source>
</evidence>
<gene>
    <name evidence="2" type="ORF">NW74_02450</name>
</gene>
<organism evidence="2 3">
    <name type="scientific">Parvimonas micra</name>
    <dbReference type="NCBI Taxonomy" id="33033"/>
    <lineage>
        <taxon>Bacteria</taxon>
        <taxon>Bacillati</taxon>
        <taxon>Bacillota</taxon>
        <taxon>Tissierellia</taxon>
        <taxon>Tissierellales</taxon>
        <taxon>Peptoniphilaceae</taxon>
        <taxon>Parvimonas</taxon>
    </lineage>
</organism>
<dbReference type="AlphaFoldDB" id="A0A0B4S0B1"/>
<proteinExistence type="predicted"/>
<feature type="coiled-coil region" evidence="1">
    <location>
        <begin position="16"/>
        <end position="66"/>
    </location>
</feature>
<dbReference type="EMBL" id="CP009761">
    <property type="protein sequence ID" value="AIZ36292.1"/>
    <property type="molecule type" value="Genomic_DNA"/>
</dbReference>
<dbReference type="RefSeq" id="WP_041953684.1">
    <property type="nucleotide sequence ID" value="NZ_CP009761.1"/>
</dbReference>
<reference evidence="2 3" key="1">
    <citation type="submission" date="2014-10" db="EMBL/GenBank/DDBJ databases">
        <title>Complete genome sequence of Parvimonas micra KCOM 1535 (= ChDC B708).</title>
        <authorList>
            <person name="Kook J.-K."/>
            <person name="Park S.-N."/>
            <person name="Lim Y.K."/>
            <person name="Roh H."/>
        </authorList>
    </citation>
    <scope>NUCLEOTIDE SEQUENCE [LARGE SCALE GENOMIC DNA]</scope>
    <source>
        <strain evidence="3">KCOM 1535 / ChDC B708</strain>
    </source>
</reference>
<evidence type="ECO:0000313" key="3">
    <source>
        <dbReference type="Proteomes" id="UP000031386"/>
    </source>
</evidence>
<evidence type="ECO:0000313" key="2">
    <source>
        <dbReference type="EMBL" id="AIZ36292.1"/>
    </source>
</evidence>
<dbReference type="OrthoDB" id="1725377at2"/>
<keyword evidence="3" id="KW-1185">Reference proteome</keyword>
<evidence type="ECO:0000256" key="1">
    <source>
        <dbReference type="SAM" id="Coils"/>
    </source>
</evidence>
<protein>
    <recommendedName>
        <fullName evidence="4">ATPase</fullName>
    </recommendedName>
</protein>
<dbReference type="Proteomes" id="UP000031386">
    <property type="component" value="Chromosome"/>
</dbReference>
<name>A0A0B4S0B1_9FIRM</name>
<dbReference type="KEGG" id="pmic:NW74_02450"/>
<keyword evidence="1" id="KW-0175">Coiled coil</keyword>
<sequence>MITIEDKIESFKRILNEEIDEKYDEELKKIASETERLITEYKAKKYEEIEKLKREYRTKLENKTDKIRSKTLKEGQDIILNTNKEIYDEFFKALKEELNNSYMTEKGEEYLKNTLKNVKSEIDSNDIIYVYEKSFERDKEIVKNVLGDIKVEKSLDIKVGGFEIENAERTYRLNYSLDFLLTTKYQKILAKLKKELGINN</sequence>
<dbReference type="InterPro" id="IPR038495">
    <property type="entry name" value="ATPase_E_C"/>
</dbReference>
<dbReference type="Gene3D" id="3.30.2320.30">
    <property type="entry name" value="ATP synthase, E subunit, C-terminal"/>
    <property type="match status" value="1"/>
</dbReference>
<dbReference type="STRING" id="33033.NW74_02450"/>
<dbReference type="SUPFAM" id="SSF160527">
    <property type="entry name" value="V-type ATPase subunit E-like"/>
    <property type="match status" value="1"/>
</dbReference>